<dbReference type="GO" id="GO:0009570">
    <property type="term" value="C:chloroplast stroma"/>
    <property type="evidence" value="ECO:0007669"/>
    <property type="project" value="InterPro"/>
</dbReference>
<dbReference type="EMBL" id="CP144692">
    <property type="protein sequence ID" value="WVY95590.1"/>
    <property type="molecule type" value="Genomic_DNA"/>
</dbReference>
<dbReference type="PANTHER" id="PTHR47192:SF4">
    <property type="entry name" value="THIOREDOXIN-LIKE 3-2, CHLOROPLASTIC"/>
    <property type="match status" value="1"/>
</dbReference>
<dbReference type="CDD" id="cd02947">
    <property type="entry name" value="TRX_family"/>
    <property type="match status" value="1"/>
</dbReference>
<dbReference type="PANTHER" id="PTHR47192">
    <property type="entry name" value="THIOREDOXIN-LIKE 3-2, CHLOROPLASTIC"/>
    <property type="match status" value="1"/>
</dbReference>
<dbReference type="InterPro" id="IPR013766">
    <property type="entry name" value="Thioredoxin_domain"/>
</dbReference>
<keyword evidence="1" id="KW-0813">Transport</keyword>
<dbReference type="SUPFAM" id="SSF52833">
    <property type="entry name" value="Thioredoxin-like"/>
    <property type="match status" value="1"/>
</dbReference>
<accession>A0AAQ3RL26</accession>
<keyword evidence="6" id="KW-1185">Reference proteome</keyword>
<keyword evidence="1" id="KW-0249">Electron transport</keyword>
<dbReference type="FunFam" id="3.40.30.10:FF:000245">
    <property type="entry name" value="Thioredoxin"/>
    <property type="match status" value="1"/>
</dbReference>
<reference evidence="5 6" key="1">
    <citation type="journal article" date="2023" name="Life. Sci Alliance">
        <title>Evolutionary insights into 3D genome organization and epigenetic landscape of Vigna mungo.</title>
        <authorList>
            <person name="Junaid A."/>
            <person name="Singh B."/>
            <person name="Bhatia S."/>
        </authorList>
    </citation>
    <scope>NUCLEOTIDE SEQUENCE [LARGE SCALE GENOMIC DNA]</scope>
    <source>
        <strain evidence="5">Urdbean</strain>
    </source>
</reference>
<evidence type="ECO:0000256" key="2">
    <source>
        <dbReference type="ARBA" id="ARBA00023157"/>
    </source>
</evidence>
<sequence length="197" mass="22457">MSHHLRTLQLPPLSSKTPTANPHSFSLHCFRFSFGFHCSVSCGCARQISPVRFSHQASLQEEGKPASLYFQPVSSETHFDLLLDQAQRLHQAVVVVWMANWCRKCIYLKPKLEKLAADYYPRLQFYSVDVNTVSHKLVARAGVSIPFVMYSYVVGSQLLQKMPTIQLWKDNKKQAEVIGGHKAHIVISEIQEMIENE</sequence>
<evidence type="ECO:0000313" key="6">
    <source>
        <dbReference type="Proteomes" id="UP001374535"/>
    </source>
</evidence>
<evidence type="ECO:0000256" key="3">
    <source>
        <dbReference type="ARBA" id="ARBA00023284"/>
    </source>
</evidence>
<keyword evidence="3" id="KW-0676">Redox-active center</keyword>
<dbReference type="Gene3D" id="3.40.30.10">
    <property type="entry name" value="Glutaredoxin"/>
    <property type="match status" value="1"/>
</dbReference>
<proteinExistence type="predicted"/>
<protein>
    <recommendedName>
        <fullName evidence="4">Thioredoxin domain-containing protein</fullName>
    </recommendedName>
</protein>
<keyword evidence="2" id="KW-1015">Disulfide bond</keyword>
<evidence type="ECO:0000259" key="4">
    <source>
        <dbReference type="Pfam" id="PF00085"/>
    </source>
</evidence>
<feature type="domain" description="Thioredoxin" evidence="4">
    <location>
        <begin position="79"/>
        <end position="143"/>
    </location>
</feature>
<organism evidence="5 6">
    <name type="scientific">Vigna mungo</name>
    <name type="common">Black gram</name>
    <name type="synonym">Phaseolus mungo</name>
    <dbReference type="NCBI Taxonomy" id="3915"/>
    <lineage>
        <taxon>Eukaryota</taxon>
        <taxon>Viridiplantae</taxon>
        <taxon>Streptophyta</taxon>
        <taxon>Embryophyta</taxon>
        <taxon>Tracheophyta</taxon>
        <taxon>Spermatophyta</taxon>
        <taxon>Magnoliopsida</taxon>
        <taxon>eudicotyledons</taxon>
        <taxon>Gunneridae</taxon>
        <taxon>Pentapetalae</taxon>
        <taxon>rosids</taxon>
        <taxon>fabids</taxon>
        <taxon>Fabales</taxon>
        <taxon>Fabaceae</taxon>
        <taxon>Papilionoideae</taxon>
        <taxon>50 kb inversion clade</taxon>
        <taxon>NPAAA clade</taxon>
        <taxon>indigoferoid/millettioid clade</taxon>
        <taxon>Phaseoleae</taxon>
        <taxon>Vigna</taxon>
    </lineage>
</organism>
<name>A0AAQ3RL26_VIGMU</name>
<dbReference type="InterPro" id="IPR036249">
    <property type="entry name" value="Thioredoxin-like_sf"/>
</dbReference>
<evidence type="ECO:0000313" key="5">
    <source>
        <dbReference type="EMBL" id="WVY95590.1"/>
    </source>
</evidence>
<dbReference type="InterPro" id="IPR044253">
    <property type="entry name" value="WCRKC1/2"/>
</dbReference>
<evidence type="ECO:0000256" key="1">
    <source>
        <dbReference type="ARBA" id="ARBA00022982"/>
    </source>
</evidence>
<gene>
    <name evidence="5" type="ORF">V8G54_027741</name>
</gene>
<dbReference type="AlphaFoldDB" id="A0AAQ3RL26"/>
<dbReference type="Proteomes" id="UP001374535">
    <property type="component" value="Chromosome 9"/>
</dbReference>
<dbReference type="Pfam" id="PF00085">
    <property type="entry name" value="Thioredoxin"/>
    <property type="match status" value="1"/>
</dbReference>